<dbReference type="PANTHER" id="PTHR43004:SF10">
    <property type="entry name" value="2-MONOOXYGENASE, PUTATIVE (AFU_ORTHOLOGUE AFUA_6G11480)-RELATED"/>
    <property type="match status" value="1"/>
</dbReference>
<keyword evidence="4" id="KW-0560">Oxidoreductase</keyword>
<evidence type="ECO:0008006" key="10">
    <source>
        <dbReference type="Google" id="ProtNLM"/>
    </source>
</evidence>
<dbReference type="Pfam" id="PF07976">
    <property type="entry name" value="Phe_hydrox_dim"/>
    <property type="match status" value="1"/>
</dbReference>
<organism evidence="8 9">
    <name type="scientific">Cytospora leucostoma</name>
    <dbReference type="NCBI Taxonomy" id="1230097"/>
    <lineage>
        <taxon>Eukaryota</taxon>
        <taxon>Fungi</taxon>
        <taxon>Dikarya</taxon>
        <taxon>Ascomycota</taxon>
        <taxon>Pezizomycotina</taxon>
        <taxon>Sordariomycetes</taxon>
        <taxon>Sordariomycetidae</taxon>
        <taxon>Diaporthales</taxon>
        <taxon>Cytosporaceae</taxon>
        <taxon>Cytospora</taxon>
    </lineage>
</organism>
<dbReference type="InterPro" id="IPR030381">
    <property type="entry name" value="G_DYNAMIN_dom"/>
</dbReference>
<feature type="compositionally biased region" description="Polar residues" evidence="5">
    <location>
        <begin position="780"/>
        <end position="791"/>
    </location>
</feature>
<dbReference type="Pfam" id="PF01031">
    <property type="entry name" value="Dynamin_M"/>
    <property type="match status" value="1"/>
</dbReference>
<keyword evidence="9" id="KW-1185">Reference proteome</keyword>
<dbReference type="OrthoDB" id="415706at2759"/>
<dbReference type="InterPro" id="IPR012941">
    <property type="entry name" value="Phe_hydrox_C_dim_dom"/>
</dbReference>
<dbReference type="Gene3D" id="3.50.50.60">
    <property type="entry name" value="FAD/NAD(P)-binding domain"/>
    <property type="match status" value="1"/>
</dbReference>
<feature type="domain" description="GED" evidence="6">
    <location>
        <begin position="683"/>
        <end position="774"/>
    </location>
</feature>
<feature type="compositionally biased region" description="Polar residues" evidence="5">
    <location>
        <begin position="836"/>
        <end position="846"/>
    </location>
</feature>
<dbReference type="SMART" id="SM00053">
    <property type="entry name" value="DYNc"/>
    <property type="match status" value="1"/>
</dbReference>
<dbReference type="PROSITE" id="PS51388">
    <property type="entry name" value="GED"/>
    <property type="match status" value="1"/>
</dbReference>
<keyword evidence="2" id="KW-0285">Flavoprotein</keyword>
<dbReference type="GO" id="GO:0016709">
    <property type="term" value="F:oxidoreductase activity, acting on paired donors, with incorporation or reduction of molecular oxygen, NAD(P)H as one donor, and incorporation of one atom of oxygen"/>
    <property type="evidence" value="ECO:0007669"/>
    <property type="project" value="UniProtKB-ARBA"/>
</dbReference>
<dbReference type="SUPFAM" id="SSF52540">
    <property type="entry name" value="P-loop containing nucleoside triphosphate hydrolases"/>
    <property type="match status" value="1"/>
</dbReference>
<dbReference type="STRING" id="1230097.A0A423XGZ7"/>
<reference evidence="8 9" key="1">
    <citation type="submission" date="2015-09" db="EMBL/GenBank/DDBJ databases">
        <title>Host preference determinants of Valsa canker pathogens revealed by comparative genomics.</title>
        <authorList>
            <person name="Yin Z."/>
            <person name="Huang L."/>
        </authorList>
    </citation>
    <scope>NUCLEOTIDE SEQUENCE [LARGE SCALE GENOMIC DNA]</scope>
    <source>
        <strain evidence="8 9">SXYLt</strain>
    </source>
</reference>
<dbReference type="SUPFAM" id="SSF52833">
    <property type="entry name" value="Thioredoxin-like"/>
    <property type="match status" value="1"/>
</dbReference>
<dbReference type="PROSITE" id="PS51718">
    <property type="entry name" value="G_DYNAMIN_2"/>
    <property type="match status" value="1"/>
</dbReference>
<dbReference type="PRINTS" id="PR00420">
    <property type="entry name" value="RNGMNOXGNASE"/>
</dbReference>
<comment type="caution">
    <text evidence="8">The sequence shown here is derived from an EMBL/GenBank/DDBJ whole genome shotgun (WGS) entry which is preliminary data.</text>
</comment>
<dbReference type="SUPFAM" id="SSF54373">
    <property type="entry name" value="FAD-linked reductases, C-terminal domain"/>
    <property type="match status" value="1"/>
</dbReference>
<dbReference type="GO" id="GO:0003924">
    <property type="term" value="F:GTPase activity"/>
    <property type="evidence" value="ECO:0007669"/>
    <property type="project" value="InterPro"/>
</dbReference>
<dbReference type="InParanoid" id="A0A423XGZ7"/>
<dbReference type="Pfam" id="PF01494">
    <property type="entry name" value="FAD_binding_3"/>
    <property type="match status" value="1"/>
</dbReference>
<dbReference type="InterPro" id="IPR036188">
    <property type="entry name" value="FAD/NAD-bd_sf"/>
</dbReference>
<evidence type="ECO:0000313" key="9">
    <source>
        <dbReference type="Proteomes" id="UP000285146"/>
    </source>
</evidence>
<dbReference type="Pfam" id="PF00350">
    <property type="entry name" value="Dynamin_N"/>
    <property type="match status" value="1"/>
</dbReference>
<evidence type="ECO:0000256" key="3">
    <source>
        <dbReference type="ARBA" id="ARBA00022827"/>
    </source>
</evidence>
<proteinExistence type="inferred from homology"/>
<dbReference type="Gene3D" id="3.30.9.10">
    <property type="entry name" value="D-Amino Acid Oxidase, subunit A, domain 2"/>
    <property type="match status" value="1"/>
</dbReference>
<dbReference type="InterPro" id="IPR001401">
    <property type="entry name" value="Dynamin_GTPase"/>
</dbReference>
<evidence type="ECO:0000259" key="6">
    <source>
        <dbReference type="PROSITE" id="PS51388"/>
    </source>
</evidence>
<keyword evidence="3" id="KW-0274">FAD</keyword>
<name>A0A423XGZ7_9PEZI</name>
<evidence type="ECO:0000256" key="5">
    <source>
        <dbReference type="SAM" id="MobiDB-lite"/>
    </source>
</evidence>
<dbReference type="InterPro" id="IPR020850">
    <property type="entry name" value="GED_dom"/>
</dbReference>
<feature type="region of interest" description="Disordered" evidence="5">
    <location>
        <begin position="448"/>
        <end position="487"/>
    </location>
</feature>
<dbReference type="PANTHER" id="PTHR43004">
    <property type="entry name" value="TRK SYSTEM POTASSIUM UPTAKE PROTEIN"/>
    <property type="match status" value="1"/>
</dbReference>
<feature type="compositionally biased region" description="Acidic residues" evidence="5">
    <location>
        <begin position="448"/>
        <end position="476"/>
    </location>
</feature>
<dbReference type="CDD" id="cd08771">
    <property type="entry name" value="DLP_1"/>
    <property type="match status" value="1"/>
</dbReference>
<feature type="domain" description="Dynamin-type G" evidence="7">
    <location>
        <begin position="38"/>
        <end position="335"/>
    </location>
</feature>
<dbReference type="InterPro" id="IPR050641">
    <property type="entry name" value="RIFMO-like"/>
</dbReference>
<dbReference type="InterPro" id="IPR000375">
    <property type="entry name" value="Dynamin_stalk"/>
</dbReference>
<dbReference type="CDD" id="cd02979">
    <property type="entry name" value="PHOX_C"/>
    <property type="match status" value="1"/>
</dbReference>
<dbReference type="Proteomes" id="UP000285146">
    <property type="component" value="Unassembled WGS sequence"/>
</dbReference>
<feature type="region of interest" description="Disordered" evidence="5">
    <location>
        <begin position="774"/>
        <end position="846"/>
    </location>
</feature>
<evidence type="ECO:0000313" key="8">
    <source>
        <dbReference type="EMBL" id="ROW15590.1"/>
    </source>
</evidence>
<feature type="compositionally biased region" description="Polar residues" evidence="5">
    <location>
        <begin position="800"/>
        <end position="811"/>
    </location>
</feature>
<evidence type="ECO:0000256" key="1">
    <source>
        <dbReference type="ARBA" id="ARBA00007801"/>
    </source>
</evidence>
<evidence type="ECO:0000256" key="2">
    <source>
        <dbReference type="ARBA" id="ARBA00022630"/>
    </source>
</evidence>
<dbReference type="InterPro" id="IPR036249">
    <property type="entry name" value="Thioredoxin-like_sf"/>
</dbReference>
<dbReference type="SUPFAM" id="SSF51905">
    <property type="entry name" value="FAD/NAD(P)-binding domain"/>
    <property type="match status" value="1"/>
</dbReference>
<dbReference type="Gene3D" id="3.40.30.20">
    <property type="match status" value="1"/>
</dbReference>
<dbReference type="InterPro" id="IPR038220">
    <property type="entry name" value="PHOX_C_sf"/>
</dbReference>
<dbReference type="InterPro" id="IPR027417">
    <property type="entry name" value="P-loop_NTPase"/>
</dbReference>
<comment type="similarity">
    <text evidence="1">Belongs to the PheA/TfdB FAD monooxygenase family.</text>
</comment>
<dbReference type="InterPro" id="IPR002938">
    <property type="entry name" value="FAD-bd"/>
</dbReference>
<dbReference type="GO" id="GO:0071949">
    <property type="term" value="F:FAD binding"/>
    <property type="evidence" value="ECO:0007669"/>
    <property type="project" value="InterPro"/>
</dbReference>
<dbReference type="FunFam" id="3.40.50.300:FF:001425">
    <property type="entry name" value="Dynamin GTPase, putative"/>
    <property type="match status" value="1"/>
</dbReference>
<protein>
    <recommendedName>
        <fullName evidence="10">GED domain-containing protein</fullName>
    </recommendedName>
</protein>
<dbReference type="InterPro" id="IPR045063">
    <property type="entry name" value="Dynamin_N"/>
</dbReference>
<dbReference type="GO" id="GO:0005525">
    <property type="term" value="F:GTP binding"/>
    <property type="evidence" value="ECO:0007669"/>
    <property type="project" value="InterPro"/>
</dbReference>
<evidence type="ECO:0000259" key="7">
    <source>
        <dbReference type="PROSITE" id="PS51718"/>
    </source>
</evidence>
<sequence>MSEIGSLNDASALELLSQDHRDLLDTVDDLRSMGVGRIVDLPQIIVVGDQSSGKSSVLEAISLVRFPVKGGLCTRFATELVLRKAQETSFRVSIIVTDSSSTSKLDNGASVRRFNETSWANDDLSNVIEEAKKAMGIGNNDYDFSDDVLRIEISRPELPSLTLIDLPGFYHGETSEQSANGRKTVRKLARKYMERKNSIILAIVSGSYGLANQKVLNEARQYDPSRQSPSVTDPQRTLGILTKPDTITPGTDDEEKYLQLIQNKESANRLELGWHVLRNRAGNEIDFTDEDRDTKESEFFNQGVWKNIRPGDKGIRSLRSKLSRVLVDHIKKSLPSVREDIERNIEEKRRSLKDLGTPRSSPEQIRQYLGEISGKVLGISMEAIRGTGYNDPFFGDSGSQWSLVDGVFSNARRLRAVVRNLNQTFATVIKVMGETRKIVWEEDTVLDDEDDPDYVGASEDETEDEAEEDGDSEDAAENGKDEDSTDPVQQVYRELAVALAPKLLIILMEYKIAVPKPIPIWRLEEEIRSLSLEYLGSQFPGSPNDYLAVQLFKGQSQKWEDIAKQHLALMLAAAKSFTEAVVAHVVAADEKTREAILFEIVDPFFRERKSILEAKLEELLYHYKMGIPQPLDDKFQNALSSMTKDRVAGRLKSALSWRDKTDKITPEMAIHVYMNERKRTNEYTKAIDMMFAYYQISLDTFTDNVRILAAENCLISVLPRILTPDMVNKMTDERLVALAAESDEIREERDHLRGQLDILQQGLEKCRRYGGRHYNAIVSPGNQNTTPSSNPRTRRDSADVQVQDQASPYQHQQHEAPDTPQTSSSEDLAADPKGKSPSSSVTSPADTNVLICGSGSAGLTAALWLARYGVPFRILERRNGPLLVGQADGVQSRTVEIFESFGISDVLLRESYHVQELAFWAPDRGTPHDGGEDGIKRSYDAPDIEPGLSHQPHVILSQARVNEIITEEMLRSGGPDIDYGYDVKGVEVDGTKAVDPEAYPVTVTAVHNGVEQVFRAKYVLGSDDAHSAVRKALGFKMVGTSTDALWGVMDVYPRTDFPDIRKKAVIQSANGTVIIIPREGDSLVRIYTELPPDTVASQVTLEDLHKRAKLVLRPYELDIAETTWWSTYVIGQKLADNLHEKYRVFLTGDACHTHSPKAGQGMNVSLQDGYNIGWKLGAYLTGQASVDLVKTYVSERQATAAELIEFDREWDKLVKTQSSAQQGDNAAAPGAALARDLVMRAGSYTAGQAYKYGKSLIVWPSEGERVTSEVVELSPGKTKLVVGMRFANAQIVRYSDAKVVQLLSTIKADRRWRIVVFAGDVQEERVLSALEKVAASIEPVVKEFTPEGQDQDSTIESLLALKTKRTELELYQIPEFFRPAVGKHKIRGLHKVFVDDESYHSGHGHAFDKLGIDPNAITVAVIRPDQYTSLVVSGQAIDSLGQFFKGFLKPQM</sequence>
<dbReference type="Gene3D" id="3.40.50.300">
    <property type="entry name" value="P-loop containing nucleotide triphosphate hydrolases"/>
    <property type="match status" value="1"/>
</dbReference>
<dbReference type="EMBL" id="LKEB01000008">
    <property type="protein sequence ID" value="ROW15590.1"/>
    <property type="molecule type" value="Genomic_DNA"/>
</dbReference>
<gene>
    <name evidence="8" type="ORF">VPNG_02146</name>
</gene>
<accession>A0A423XGZ7</accession>
<dbReference type="Gene3D" id="1.20.120.1240">
    <property type="entry name" value="Dynamin, middle domain"/>
    <property type="match status" value="1"/>
</dbReference>
<evidence type="ECO:0000256" key="4">
    <source>
        <dbReference type="ARBA" id="ARBA00023002"/>
    </source>
</evidence>